<dbReference type="GO" id="GO:0008081">
    <property type="term" value="F:phosphoric diester hydrolase activity"/>
    <property type="evidence" value="ECO:0007669"/>
    <property type="project" value="InterPro"/>
</dbReference>
<dbReference type="Gene3D" id="3.20.20.190">
    <property type="entry name" value="Phosphatidylinositol (PI) phosphodiesterase"/>
    <property type="match status" value="1"/>
</dbReference>
<sequence length="180" mass="20013">MRYSSPFEILFTLAIIFVSTTSDRQACLGVKSTTGSVILAPTNQDYSISSQLNNGVRGLTLDMYDFNNDIWLCRGKCVSNAKEWWRLANIEQYGAEKRKVTRIHFKSRQGGISRNCLSVELCLKVACENGGMEARLCPNRAEPSSMNTTSKSLANMIGETVNCPKGKGGLPFTLWQHIVH</sequence>
<dbReference type="AlphaFoldDB" id="A0A978USZ5"/>
<dbReference type="SUPFAM" id="SSF51695">
    <property type="entry name" value="PLC-like phosphodiesterases"/>
    <property type="match status" value="1"/>
</dbReference>
<dbReference type="Pfam" id="PF26178">
    <property type="entry name" value="PI-PLC_cat"/>
    <property type="match status" value="1"/>
</dbReference>
<reference evidence="2" key="1">
    <citation type="journal article" date="2021" name="Front. Plant Sci.">
        <title>Chromosome-Scale Genome Assembly for Chinese Sour Jujube and Insights Into Its Genome Evolution and Domestication Signature.</title>
        <authorList>
            <person name="Shen L.-Y."/>
            <person name="Luo H."/>
            <person name="Wang X.-L."/>
            <person name="Wang X.-M."/>
            <person name="Qiu X.-J."/>
            <person name="Liu H."/>
            <person name="Zhou S.-S."/>
            <person name="Jia K.-H."/>
            <person name="Nie S."/>
            <person name="Bao Y.-T."/>
            <person name="Zhang R.-G."/>
            <person name="Yun Q.-Z."/>
            <person name="Chai Y.-H."/>
            <person name="Lu J.-Y."/>
            <person name="Li Y."/>
            <person name="Zhao S.-W."/>
            <person name="Mao J.-F."/>
            <person name="Jia S.-G."/>
            <person name="Mao Y.-M."/>
        </authorList>
    </citation>
    <scope>NUCLEOTIDE SEQUENCE</scope>
    <source>
        <strain evidence="2">AT0</strain>
        <tissue evidence="2">Leaf</tissue>
    </source>
</reference>
<accession>A0A978USZ5</accession>
<dbReference type="InterPro" id="IPR017946">
    <property type="entry name" value="PLC-like_Pdiesterase_TIM-brl"/>
</dbReference>
<protein>
    <submittedName>
        <fullName evidence="2">Uncharacterized protein</fullName>
    </submittedName>
</protein>
<proteinExistence type="predicted"/>
<dbReference type="Proteomes" id="UP000813462">
    <property type="component" value="Unassembled WGS sequence"/>
</dbReference>
<evidence type="ECO:0000313" key="3">
    <source>
        <dbReference type="Proteomes" id="UP000813462"/>
    </source>
</evidence>
<keyword evidence="1" id="KW-0732">Signal</keyword>
<comment type="caution">
    <text evidence="2">The sequence shown here is derived from an EMBL/GenBank/DDBJ whole genome shotgun (WGS) entry which is preliminary data.</text>
</comment>
<gene>
    <name evidence="2" type="ORF">FEM48_Zijuj09G0123800</name>
</gene>
<feature type="signal peptide" evidence="1">
    <location>
        <begin position="1"/>
        <end position="22"/>
    </location>
</feature>
<feature type="chain" id="PRO_5037907442" evidence="1">
    <location>
        <begin position="23"/>
        <end position="180"/>
    </location>
</feature>
<dbReference type="EMBL" id="JAEACU010000009">
    <property type="protein sequence ID" value="KAH7517995.1"/>
    <property type="molecule type" value="Genomic_DNA"/>
</dbReference>
<evidence type="ECO:0000256" key="1">
    <source>
        <dbReference type="SAM" id="SignalP"/>
    </source>
</evidence>
<organism evidence="2 3">
    <name type="scientific">Ziziphus jujuba var. spinosa</name>
    <dbReference type="NCBI Taxonomy" id="714518"/>
    <lineage>
        <taxon>Eukaryota</taxon>
        <taxon>Viridiplantae</taxon>
        <taxon>Streptophyta</taxon>
        <taxon>Embryophyta</taxon>
        <taxon>Tracheophyta</taxon>
        <taxon>Spermatophyta</taxon>
        <taxon>Magnoliopsida</taxon>
        <taxon>eudicotyledons</taxon>
        <taxon>Gunneridae</taxon>
        <taxon>Pentapetalae</taxon>
        <taxon>rosids</taxon>
        <taxon>fabids</taxon>
        <taxon>Rosales</taxon>
        <taxon>Rhamnaceae</taxon>
        <taxon>Paliureae</taxon>
        <taxon>Ziziphus</taxon>
    </lineage>
</organism>
<dbReference type="InterPro" id="IPR051057">
    <property type="entry name" value="PI-PLC_domain"/>
</dbReference>
<dbReference type="PANTHER" id="PTHR13593">
    <property type="match status" value="1"/>
</dbReference>
<dbReference type="PANTHER" id="PTHR13593:SF89">
    <property type="entry name" value="PLC-LIKE PHOSPHODIESTERASES SUPERFAMILY PROTEIN"/>
    <property type="match status" value="1"/>
</dbReference>
<evidence type="ECO:0000313" key="2">
    <source>
        <dbReference type="EMBL" id="KAH7517995.1"/>
    </source>
</evidence>
<dbReference type="GO" id="GO:0006629">
    <property type="term" value="P:lipid metabolic process"/>
    <property type="evidence" value="ECO:0007669"/>
    <property type="project" value="InterPro"/>
</dbReference>
<name>A0A978USZ5_ZIZJJ</name>